<evidence type="ECO:0000313" key="5">
    <source>
        <dbReference type="Proteomes" id="UP000651475"/>
    </source>
</evidence>
<keyword evidence="2" id="KW-0808">Transferase</keyword>
<keyword evidence="1" id="KW-0328">Glycosyltransferase</keyword>
<dbReference type="InterPro" id="IPR001173">
    <property type="entry name" value="Glyco_trans_2-like"/>
</dbReference>
<dbReference type="Gene3D" id="3.90.550.10">
    <property type="entry name" value="Spore Coat Polysaccharide Biosynthesis Protein SpsA, Chain A"/>
    <property type="match status" value="1"/>
</dbReference>
<evidence type="ECO:0000313" key="4">
    <source>
        <dbReference type="EMBL" id="MBC5631262.1"/>
    </source>
</evidence>
<dbReference type="EMBL" id="JACOOJ010000001">
    <property type="protein sequence ID" value="MBC5631262.1"/>
    <property type="molecule type" value="Genomic_DNA"/>
</dbReference>
<dbReference type="PANTHER" id="PTHR22916:SF51">
    <property type="entry name" value="GLYCOSYLTRANSFERASE EPSH-RELATED"/>
    <property type="match status" value="1"/>
</dbReference>
<keyword evidence="5" id="KW-1185">Reference proteome</keyword>
<protein>
    <submittedName>
        <fullName evidence="4">Glycosyltransferase</fullName>
    </submittedName>
</protein>
<accession>A0ABR7DIJ4</accession>
<sequence>MKELSIIIPVYNVQKYLEDCLLSIYKQSLSLETFEVIAVNDGSTDSSIDILREYGEIYPNLTIISQENKGQSAARNNGLAVASGKYVFFMDSDDFLCLDSLASLLSKAVEHDLDVLRFDYKFVDEKGNELDKKTNRDKRKRYSDWLVDGKFLYEHLYQGEFFCLSLLKRIFLLKYSILYKEGVFFEDVEYALKVAYHANKVIYIDSCIYAYRQRVTSTIYTIDKKKVTDIIGASTSILKYVNDSSLGNGFKYVIKDTVTNLMVFALLRIAELKEKEEQKSLCALIHESGVSHLQPGREVKEYIISCGFNILGGWHVVRILYPVVWLKKKLKG</sequence>
<dbReference type="Pfam" id="PF00535">
    <property type="entry name" value="Glycos_transf_2"/>
    <property type="match status" value="1"/>
</dbReference>
<dbReference type="InterPro" id="IPR029044">
    <property type="entry name" value="Nucleotide-diphossugar_trans"/>
</dbReference>
<proteinExistence type="predicted"/>
<comment type="caution">
    <text evidence="4">The sequence shown here is derived from an EMBL/GenBank/DDBJ whole genome shotgun (WGS) entry which is preliminary data.</text>
</comment>
<name>A0ABR7DIJ4_9BACT</name>
<dbReference type="Proteomes" id="UP000651475">
    <property type="component" value="Unassembled WGS sequence"/>
</dbReference>
<gene>
    <name evidence="4" type="ORF">H8S65_00515</name>
</gene>
<evidence type="ECO:0000256" key="1">
    <source>
        <dbReference type="ARBA" id="ARBA00022676"/>
    </source>
</evidence>
<dbReference type="SUPFAM" id="SSF53448">
    <property type="entry name" value="Nucleotide-diphospho-sugar transferases"/>
    <property type="match status" value="1"/>
</dbReference>
<organism evidence="4 5">
    <name type="scientific">Parabacteroides hominis</name>
    <dbReference type="NCBI Taxonomy" id="2763057"/>
    <lineage>
        <taxon>Bacteria</taxon>
        <taxon>Pseudomonadati</taxon>
        <taxon>Bacteroidota</taxon>
        <taxon>Bacteroidia</taxon>
        <taxon>Bacteroidales</taxon>
        <taxon>Tannerellaceae</taxon>
        <taxon>Parabacteroides</taxon>
    </lineage>
</organism>
<feature type="domain" description="Glycosyltransferase 2-like" evidence="3">
    <location>
        <begin position="5"/>
        <end position="140"/>
    </location>
</feature>
<dbReference type="RefSeq" id="WP_186928010.1">
    <property type="nucleotide sequence ID" value="NZ_JACOOJ010000001.1"/>
</dbReference>
<dbReference type="PANTHER" id="PTHR22916">
    <property type="entry name" value="GLYCOSYLTRANSFERASE"/>
    <property type="match status" value="1"/>
</dbReference>
<evidence type="ECO:0000256" key="2">
    <source>
        <dbReference type="ARBA" id="ARBA00022679"/>
    </source>
</evidence>
<evidence type="ECO:0000259" key="3">
    <source>
        <dbReference type="Pfam" id="PF00535"/>
    </source>
</evidence>
<reference evidence="4 5" key="1">
    <citation type="submission" date="2020-08" db="EMBL/GenBank/DDBJ databases">
        <title>Genome public.</title>
        <authorList>
            <person name="Liu C."/>
            <person name="Sun Q."/>
        </authorList>
    </citation>
    <scope>NUCLEOTIDE SEQUENCE [LARGE SCALE GENOMIC DNA]</scope>
    <source>
        <strain evidence="4 5">NSJ-79</strain>
    </source>
</reference>